<protein>
    <submittedName>
        <fullName evidence="1">Uncharacterized protein</fullName>
    </submittedName>
</protein>
<comment type="caution">
    <text evidence="1">The sequence shown here is derived from an EMBL/GenBank/DDBJ whole genome shotgun (WGS) entry which is preliminary data.</text>
</comment>
<reference evidence="1 2" key="1">
    <citation type="submission" date="2020-09" db="EMBL/GenBank/DDBJ databases">
        <title>De no assembly of potato wild relative species, Solanum commersonii.</title>
        <authorList>
            <person name="Cho K."/>
        </authorList>
    </citation>
    <scope>NUCLEOTIDE SEQUENCE [LARGE SCALE GENOMIC DNA]</scope>
    <source>
        <strain evidence="1">LZ3.2</strain>
        <tissue evidence="1">Leaf</tissue>
    </source>
</reference>
<name>A0A9J5W500_SOLCO</name>
<dbReference type="Proteomes" id="UP000824120">
    <property type="component" value="Chromosome 12"/>
</dbReference>
<dbReference type="AlphaFoldDB" id="A0A9J5W500"/>
<dbReference type="EMBL" id="JACXVP010000012">
    <property type="protein sequence ID" value="KAG5570340.1"/>
    <property type="molecule type" value="Genomic_DNA"/>
</dbReference>
<keyword evidence="2" id="KW-1185">Reference proteome</keyword>
<evidence type="ECO:0000313" key="1">
    <source>
        <dbReference type="EMBL" id="KAG5570340.1"/>
    </source>
</evidence>
<proteinExistence type="predicted"/>
<dbReference type="SUPFAM" id="SSF49590">
    <property type="entry name" value="PHL pollen allergen"/>
    <property type="match status" value="1"/>
</dbReference>
<sequence>MDTQYLNLVLVTNVGGGGGGDVHSVAVKGSKTGDGRSLISYNVVSAHWSFRQTYTGAQFH</sequence>
<dbReference type="InterPro" id="IPR036749">
    <property type="entry name" value="Expansin_CBD_sf"/>
</dbReference>
<organism evidence="1 2">
    <name type="scientific">Solanum commersonii</name>
    <name type="common">Commerson's wild potato</name>
    <name type="synonym">Commerson's nightshade</name>
    <dbReference type="NCBI Taxonomy" id="4109"/>
    <lineage>
        <taxon>Eukaryota</taxon>
        <taxon>Viridiplantae</taxon>
        <taxon>Streptophyta</taxon>
        <taxon>Embryophyta</taxon>
        <taxon>Tracheophyta</taxon>
        <taxon>Spermatophyta</taxon>
        <taxon>Magnoliopsida</taxon>
        <taxon>eudicotyledons</taxon>
        <taxon>Gunneridae</taxon>
        <taxon>Pentapetalae</taxon>
        <taxon>asterids</taxon>
        <taxon>lamiids</taxon>
        <taxon>Solanales</taxon>
        <taxon>Solanaceae</taxon>
        <taxon>Solanoideae</taxon>
        <taxon>Solaneae</taxon>
        <taxon>Solanum</taxon>
    </lineage>
</organism>
<accession>A0A9J5W500</accession>
<evidence type="ECO:0000313" key="2">
    <source>
        <dbReference type="Proteomes" id="UP000824120"/>
    </source>
</evidence>
<gene>
    <name evidence="1" type="ORF">H5410_060106</name>
</gene>